<evidence type="ECO:0000313" key="6">
    <source>
        <dbReference type="EMBL" id="KRY60540.1"/>
    </source>
</evidence>
<dbReference type="GO" id="GO:0016491">
    <property type="term" value="F:oxidoreductase activity"/>
    <property type="evidence" value="ECO:0007669"/>
    <property type="project" value="InterPro"/>
</dbReference>
<proteinExistence type="predicted"/>
<evidence type="ECO:0000256" key="3">
    <source>
        <dbReference type="SAM" id="MobiDB-lite"/>
    </source>
</evidence>
<keyword evidence="4" id="KW-1133">Transmembrane helix</keyword>
<comment type="caution">
    <text evidence="6">The sequence shown here is derived from an EMBL/GenBank/DDBJ whole genome shotgun (WGS) entry which is preliminary data.</text>
</comment>
<dbReference type="InterPro" id="IPR008922">
    <property type="entry name" value="Di-copper_centre_dom_sf"/>
</dbReference>
<feature type="non-terminal residue" evidence="6">
    <location>
        <position position="1"/>
    </location>
</feature>
<feature type="transmembrane region" description="Helical" evidence="4">
    <location>
        <begin position="471"/>
        <end position="493"/>
    </location>
</feature>
<dbReference type="STRING" id="45882.A0A0V1DFZ9"/>
<accession>A0A0V1DFZ9</accession>
<dbReference type="GO" id="GO:0046872">
    <property type="term" value="F:metal ion binding"/>
    <property type="evidence" value="ECO:0007669"/>
    <property type="project" value="UniProtKB-KW"/>
</dbReference>
<dbReference type="Proteomes" id="UP000054653">
    <property type="component" value="Unassembled WGS sequence"/>
</dbReference>
<dbReference type="SUPFAM" id="SSF48056">
    <property type="entry name" value="Di-copper centre-containing domain"/>
    <property type="match status" value="1"/>
</dbReference>
<evidence type="ECO:0000313" key="7">
    <source>
        <dbReference type="Proteomes" id="UP000054653"/>
    </source>
</evidence>
<evidence type="ECO:0000256" key="1">
    <source>
        <dbReference type="ARBA" id="ARBA00022723"/>
    </source>
</evidence>
<dbReference type="PANTHER" id="PTHR11474">
    <property type="entry name" value="TYROSINASE FAMILY MEMBER"/>
    <property type="match status" value="1"/>
</dbReference>
<keyword evidence="4" id="KW-0472">Membrane</keyword>
<dbReference type="OrthoDB" id="5913710at2759"/>
<gene>
    <name evidence="6" type="primary">TYR</name>
    <name evidence="6" type="ORF">T03_17605</name>
</gene>
<organism evidence="6 7">
    <name type="scientific">Trichinella britovi</name>
    <name type="common">Parasitic roundworm</name>
    <dbReference type="NCBI Taxonomy" id="45882"/>
    <lineage>
        <taxon>Eukaryota</taxon>
        <taxon>Metazoa</taxon>
        <taxon>Ecdysozoa</taxon>
        <taxon>Nematoda</taxon>
        <taxon>Enoplea</taxon>
        <taxon>Dorylaimia</taxon>
        <taxon>Trichinellida</taxon>
        <taxon>Trichinellidae</taxon>
        <taxon>Trichinella</taxon>
    </lineage>
</organism>
<dbReference type="AlphaFoldDB" id="A0A0V1DFZ9"/>
<evidence type="ECO:0000256" key="2">
    <source>
        <dbReference type="ARBA" id="ARBA00023008"/>
    </source>
</evidence>
<dbReference type="InterPro" id="IPR050316">
    <property type="entry name" value="Tyrosinase/Hemocyanin"/>
</dbReference>
<name>A0A0V1DFZ9_TRIBR</name>
<dbReference type="OMA" id="PMDKMAN"/>
<keyword evidence="4" id="KW-0812">Transmembrane</keyword>
<dbReference type="Pfam" id="PF00264">
    <property type="entry name" value="Tyrosinase"/>
    <property type="match status" value="1"/>
</dbReference>
<dbReference type="InterPro" id="IPR002049">
    <property type="entry name" value="LE_dom"/>
</dbReference>
<keyword evidence="7" id="KW-1185">Reference proteome</keyword>
<dbReference type="PANTHER" id="PTHR11474:SF76">
    <property type="entry name" value="SHKT DOMAIN-CONTAINING PROTEIN"/>
    <property type="match status" value="1"/>
</dbReference>
<dbReference type="EMBL" id="JYDI01000005">
    <property type="protein sequence ID" value="KRY60540.1"/>
    <property type="molecule type" value="Genomic_DNA"/>
</dbReference>
<dbReference type="InterPro" id="IPR002227">
    <property type="entry name" value="Tyrosinase_Cu-bd"/>
</dbReference>
<evidence type="ECO:0000259" key="5">
    <source>
        <dbReference type="Pfam" id="PF00264"/>
    </source>
</evidence>
<keyword evidence="1" id="KW-0479">Metal-binding</keyword>
<feature type="region of interest" description="Disordered" evidence="3">
    <location>
        <begin position="522"/>
        <end position="544"/>
    </location>
</feature>
<dbReference type="Gene3D" id="1.10.1280.10">
    <property type="entry name" value="Di-copper center containing domain from catechol oxidase"/>
    <property type="match status" value="1"/>
</dbReference>
<feature type="domain" description="Tyrosinase copper-binding" evidence="5">
    <location>
        <begin position="193"/>
        <end position="414"/>
    </location>
</feature>
<dbReference type="CDD" id="cd00055">
    <property type="entry name" value="EGF_Lam"/>
    <property type="match status" value="1"/>
</dbReference>
<reference evidence="6 7" key="1">
    <citation type="submission" date="2015-01" db="EMBL/GenBank/DDBJ databases">
        <title>Evolution of Trichinella species and genotypes.</title>
        <authorList>
            <person name="Korhonen P.K."/>
            <person name="Edoardo P."/>
            <person name="Giuseppe L.R."/>
            <person name="Gasser R.B."/>
        </authorList>
    </citation>
    <scope>NUCLEOTIDE SEQUENCE [LARGE SCALE GENOMIC DNA]</scope>
    <source>
        <strain evidence="6">ISS120</strain>
    </source>
</reference>
<evidence type="ECO:0000256" key="4">
    <source>
        <dbReference type="SAM" id="Phobius"/>
    </source>
</evidence>
<keyword evidence="2" id="KW-0186">Copper</keyword>
<sequence length="585" mass="65911">LILKQQFFYYTMILPLKRPNSALTLTSQLIFCAVFFPGLIEGQVPRECANEGLLTQRISCCPTPDGFDKPCGGPERGNCVKLENPERNRETDLLTPKLDTVFSMWPNSIYKEICVCSGHFTGSKCDECVAGYRGPNCEHRMHSKVRKWINHVNSEEADLLLKAFRLAQHLSSDQLTLLPIANGAIELKQLTIFEHYAWIHYMASAEQCFGMGYGTGSAFPTWNRAFLLQFESTLARLVQNHSLTLPYWFWFIPEPDNPVVGNSTIFAALDALADQMSICQTWAARLQPLCDICSSRAVTLKYYNLNDYNQTLLQIQRLLDHVDDEDLKKQLNFILHRTLYVQNGGLLGFTDELDALISHLSPVSMDGLHNVSNDEKAIAVLRYLLRFPADLNAENPLYYLALSAIDWLFDRWQKINHVALNQISFTTLRGKNKFDPIVPLFPTNTHGDYFGATTSYGYKFEKIIPRTHLSLPFFLVIQVICLTTVVVVVLFLCRLFTPLKSKLHAQEAEDPLIDNGLTSTTVEIENPAPNGKHNTVEEPWTTGEDTTAEQHVQVTSSLYTVNDDANINTGSIVSIDASPRSASSD</sequence>
<protein>
    <submittedName>
        <fullName evidence="6">Tyrosinase</fullName>
    </submittedName>
</protein>